<dbReference type="EMBL" id="EQ996013">
    <property type="protein sequence ID" value="EEF22206.1"/>
    <property type="molecule type" value="Genomic_DNA"/>
</dbReference>
<dbReference type="InterPro" id="IPR029489">
    <property type="entry name" value="OGT/SEC/SPY_C"/>
</dbReference>
<organism evidence="7 8">
    <name type="scientific">Ricinus communis</name>
    <name type="common">Castor bean</name>
    <dbReference type="NCBI Taxonomy" id="3988"/>
    <lineage>
        <taxon>Eukaryota</taxon>
        <taxon>Viridiplantae</taxon>
        <taxon>Streptophyta</taxon>
        <taxon>Embryophyta</taxon>
        <taxon>Tracheophyta</taxon>
        <taxon>Spermatophyta</taxon>
        <taxon>Magnoliopsida</taxon>
        <taxon>eudicotyledons</taxon>
        <taxon>Gunneridae</taxon>
        <taxon>Pentapetalae</taxon>
        <taxon>rosids</taxon>
        <taxon>fabids</taxon>
        <taxon>Malpighiales</taxon>
        <taxon>Euphorbiaceae</taxon>
        <taxon>Acalyphoideae</taxon>
        <taxon>Acalypheae</taxon>
        <taxon>Ricinus</taxon>
    </lineage>
</organism>
<evidence type="ECO:0000256" key="5">
    <source>
        <dbReference type="ARBA" id="ARBA00022803"/>
    </source>
</evidence>
<evidence type="ECO:0000256" key="1">
    <source>
        <dbReference type="ARBA" id="ARBA00004922"/>
    </source>
</evidence>
<sequence>MRQYFKQWRMVSSVSDEALAETIRQDQIDVLIDLSGHTSGNRLLTFARKPAPVQASWLGYLNTTGLTSIDYYLADRALLPAGQFDQQFTEQLVQLPVNAPFVPHPQAPAVNVLPALSNGYITFGCFNRPNKITQATVQQWAAVMQIFSDSRMVLGGMAEAGACAHVQQWFAEAGITADRLSFYARTDMLSYLQQYHLVDICLDTFPSNGVTTTAHALWMGVPTLCVAGDRLASRGAMALMQHLGLNDYIAASPSHYVQQSAQVLSDLQA</sequence>
<gene>
    <name evidence="7" type="ORF">RCOM_2058930</name>
</gene>
<evidence type="ECO:0000256" key="3">
    <source>
        <dbReference type="ARBA" id="ARBA00022679"/>
    </source>
</evidence>
<keyword evidence="5" id="KW-0802">TPR repeat</keyword>
<evidence type="ECO:0000256" key="4">
    <source>
        <dbReference type="ARBA" id="ARBA00022737"/>
    </source>
</evidence>
<dbReference type="Gene3D" id="3.40.50.2000">
    <property type="entry name" value="Glycogen Phosphorylase B"/>
    <property type="match status" value="1"/>
</dbReference>
<evidence type="ECO:0000313" key="7">
    <source>
        <dbReference type="EMBL" id="EEF22206.1"/>
    </source>
</evidence>
<proteinExistence type="predicted"/>
<comment type="pathway">
    <text evidence="1">Protein modification; protein glycosylation.</text>
</comment>
<evidence type="ECO:0000313" key="8">
    <source>
        <dbReference type="Proteomes" id="UP000008311"/>
    </source>
</evidence>
<dbReference type="PANTHER" id="PTHR44835">
    <property type="entry name" value="UDP-N-ACETYLGLUCOSAMINE--PEPTIDE N-ACETYLGLUCOSAMINYLTRANSFERASE SPINDLY-RELATED"/>
    <property type="match status" value="1"/>
</dbReference>
<feature type="domain" description="O-GlcNAc transferase C-terminal" evidence="6">
    <location>
        <begin position="18"/>
        <end position="96"/>
    </location>
</feature>
<dbReference type="PANTHER" id="PTHR44835:SF1">
    <property type="entry name" value="PROTEIN O-GLCNAC TRANSFERASE"/>
    <property type="match status" value="1"/>
</dbReference>
<accession>B9TPK8</accession>
<dbReference type="Pfam" id="PF13844">
    <property type="entry name" value="Glyco_transf_41"/>
    <property type="match status" value="2"/>
</dbReference>
<keyword evidence="2" id="KW-0328">Glycosyltransferase</keyword>
<dbReference type="Gene3D" id="3.40.50.11380">
    <property type="match status" value="1"/>
</dbReference>
<keyword evidence="8" id="KW-1185">Reference proteome</keyword>
<feature type="non-terminal residue" evidence="7">
    <location>
        <position position="269"/>
    </location>
</feature>
<dbReference type="Proteomes" id="UP000008311">
    <property type="component" value="Unassembled WGS sequence"/>
</dbReference>
<protein>
    <submittedName>
        <fullName evidence="7">O-linked n-acetylglucosamine transferase, ogt, putative</fullName>
    </submittedName>
</protein>
<feature type="domain" description="O-GlcNAc transferase C-terminal" evidence="6">
    <location>
        <begin position="116"/>
        <end position="265"/>
    </location>
</feature>
<evidence type="ECO:0000259" key="6">
    <source>
        <dbReference type="Pfam" id="PF13844"/>
    </source>
</evidence>
<dbReference type="AlphaFoldDB" id="B9TPK8"/>
<keyword evidence="4" id="KW-0677">Repeat</keyword>
<dbReference type="GO" id="GO:0016757">
    <property type="term" value="F:glycosyltransferase activity"/>
    <property type="evidence" value="ECO:0007669"/>
    <property type="project" value="UniProtKB-KW"/>
</dbReference>
<reference evidence="8" key="1">
    <citation type="journal article" date="2010" name="Nat. Biotechnol.">
        <title>Draft genome sequence of the oilseed species Ricinus communis.</title>
        <authorList>
            <person name="Chan A.P."/>
            <person name="Crabtree J."/>
            <person name="Zhao Q."/>
            <person name="Lorenzi H."/>
            <person name="Orvis J."/>
            <person name="Puiu D."/>
            <person name="Melake-Berhan A."/>
            <person name="Jones K.M."/>
            <person name="Redman J."/>
            <person name="Chen G."/>
            <person name="Cahoon E.B."/>
            <person name="Gedil M."/>
            <person name="Stanke M."/>
            <person name="Haas B.J."/>
            <person name="Wortman J.R."/>
            <person name="Fraser-Liggett C.M."/>
            <person name="Ravel J."/>
            <person name="Rabinowicz P.D."/>
        </authorList>
    </citation>
    <scope>NUCLEOTIDE SEQUENCE [LARGE SCALE GENOMIC DNA]</scope>
    <source>
        <strain evidence="8">cv. Hale</strain>
    </source>
</reference>
<name>B9TPK8_RICCO</name>
<keyword evidence="3 7" id="KW-0808">Transferase</keyword>
<dbReference type="STRING" id="3988.B9TPK8"/>
<evidence type="ECO:0000256" key="2">
    <source>
        <dbReference type="ARBA" id="ARBA00022676"/>
    </source>
</evidence>
<dbReference type="InParanoid" id="B9TPK8"/>
<dbReference type="InterPro" id="IPR051939">
    <property type="entry name" value="Glycosyltr_41/O-GlcNAc_trsf"/>
</dbReference>
<dbReference type="eggNOG" id="KOG4626">
    <property type="taxonomic scope" value="Eukaryota"/>
</dbReference>